<comment type="caution">
    <text evidence="1">The sequence shown here is derived from an EMBL/GenBank/DDBJ whole genome shotgun (WGS) entry which is preliminary data.</text>
</comment>
<protein>
    <submittedName>
        <fullName evidence="1">Uncharacterized protein</fullName>
    </submittedName>
</protein>
<dbReference type="EMBL" id="JANPWB010000001">
    <property type="protein sequence ID" value="KAJ1215118.1"/>
    <property type="molecule type" value="Genomic_DNA"/>
</dbReference>
<sequence>MDTTESSLLEWDVFKVVLRGQCILEAVGIQQMLLQETLEAEETLRLTEKCHSGHPELQPELLVACKVVATKVEPLQCFDYCNYTIGAHVERELAGLLLAWLANPAKRRSVIDDRRWLQVVSSG</sequence>
<evidence type="ECO:0000313" key="2">
    <source>
        <dbReference type="Proteomes" id="UP001066276"/>
    </source>
</evidence>
<proteinExistence type="predicted"/>
<keyword evidence="2" id="KW-1185">Reference proteome</keyword>
<name>A0AAV7WM10_PLEWA</name>
<reference evidence="1" key="1">
    <citation type="journal article" date="2022" name="bioRxiv">
        <title>Sequencing and chromosome-scale assembly of the giantPleurodeles waltlgenome.</title>
        <authorList>
            <person name="Brown T."/>
            <person name="Elewa A."/>
            <person name="Iarovenko S."/>
            <person name="Subramanian E."/>
            <person name="Araus A.J."/>
            <person name="Petzold A."/>
            <person name="Susuki M."/>
            <person name="Suzuki K.-i.T."/>
            <person name="Hayashi T."/>
            <person name="Toyoda A."/>
            <person name="Oliveira C."/>
            <person name="Osipova E."/>
            <person name="Leigh N.D."/>
            <person name="Simon A."/>
            <person name="Yun M.H."/>
        </authorList>
    </citation>
    <scope>NUCLEOTIDE SEQUENCE</scope>
    <source>
        <strain evidence="1">20211129_DDA</strain>
        <tissue evidence="1">Liver</tissue>
    </source>
</reference>
<dbReference type="AlphaFoldDB" id="A0AAV7WM10"/>
<dbReference type="Proteomes" id="UP001066276">
    <property type="component" value="Chromosome 1_1"/>
</dbReference>
<evidence type="ECO:0000313" key="1">
    <source>
        <dbReference type="EMBL" id="KAJ1215118.1"/>
    </source>
</evidence>
<gene>
    <name evidence="1" type="ORF">NDU88_002728</name>
</gene>
<organism evidence="1 2">
    <name type="scientific">Pleurodeles waltl</name>
    <name type="common">Iberian ribbed newt</name>
    <dbReference type="NCBI Taxonomy" id="8319"/>
    <lineage>
        <taxon>Eukaryota</taxon>
        <taxon>Metazoa</taxon>
        <taxon>Chordata</taxon>
        <taxon>Craniata</taxon>
        <taxon>Vertebrata</taxon>
        <taxon>Euteleostomi</taxon>
        <taxon>Amphibia</taxon>
        <taxon>Batrachia</taxon>
        <taxon>Caudata</taxon>
        <taxon>Salamandroidea</taxon>
        <taxon>Salamandridae</taxon>
        <taxon>Pleurodelinae</taxon>
        <taxon>Pleurodeles</taxon>
    </lineage>
</organism>
<accession>A0AAV7WM10</accession>